<keyword evidence="7" id="KW-1185">Reference proteome</keyword>
<evidence type="ECO:0000259" key="5">
    <source>
        <dbReference type="PROSITE" id="PS50977"/>
    </source>
</evidence>
<dbReference type="InterPro" id="IPR036271">
    <property type="entry name" value="Tet_transcr_reg_TetR-rel_C_sf"/>
</dbReference>
<keyword evidence="2 4" id="KW-0238">DNA-binding</keyword>
<dbReference type="SUPFAM" id="SSF48498">
    <property type="entry name" value="Tetracyclin repressor-like, C-terminal domain"/>
    <property type="match status" value="1"/>
</dbReference>
<dbReference type="SUPFAM" id="SSF46689">
    <property type="entry name" value="Homeodomain-like"/>
    <property type="match status" value="1"/>
</dbReference>
<dbReference type="Proteomes" id="UP000642938">
    <property type="component" value="Unassembled WGS sequence"/>
</dbReference>
<dbReference type="PANTHER" id="PTHR47506">
    <property type="entry name" value="TRANSCRIPTIONAL REGULATORY PROTEIN"/>
    <property type="match status" value="1"/>
</dbReference>
<proteinExistence type="predicted"/>
<dbReference type="InterPro" id="IPR001647">
    <property type="entry name" value="HTH_TetR"/>
</dbReference>
<evidence type="ECO:0000313" key="6">
    <source>
        <dbReference type="EMBL" id="GGH06188.1"/>
    </source>
</evidence>
<dbReference type="InterPro" id="IPR011075">
    <property type="entry name" value="TetR_C"/>
</dbReference>
<evidence type="ECO:0000256" key="3">
    <source>
        <dbReference type="ARBA" id="ARBA00023163"/>
    </source>
</evidence>
<dbReference type="EMBL" id="BMHZ01000002">
    <property type="protein sequence ID" value="GGH06188.1"/>
    <property type="molecule type" value="Genomic_DNA"/>
</dbReference>
<gene>
    <name evidence="6" type="ORF">GCM10007422_22750</name>
</gene>
<protein>
    <submittedName>
        <fullName evidence="6">Transcriptional regulator</fullName>
    </submittedName>
</protein>
<feature type="DNA-binding region" description="H-T-H motif" evidence="4">
    <location>
        <begin position="30"/>
        <end position="49"/>
    </location>
</feature>
<feature type="domain" description="HTH tetR-type" evidence="5">
    <location>
        <begin position="7"/>
        <end position="67"/>
    </location>
</feature>
<dbReference type="Gene3D" id="1.10.357.10">
    <property type="entry name" value="Tetracycline Repressor, domain 2"/>
    <property type="match status" value="1"/>
</dbReference>
<evidence type="ECO:0000256" key="1">
    <source>
        <dbReference type="ARBA" id="ARBA00023015"/>
    </source>
</evidence>
<name>A0ABQ1XXW3_9SPHI</name>
<dbReference type="InterPro" id="IPR009057">
    <property type="entry name" value="Homeodomain-like_sf"/>
</dbReference>
<dbReference type="PANTHER" id="PTHR47506:SF3">
    <property type="entry name" value="HTH-TYPE TRANSCRIPTIONAL REGULATOR LMRA"/>
    <property type="match status" value="1"/>
</dbReference>
<dbReference type="PRINTS" id="PR00455">
    <property type="entry name" value="HTHTETR"/>
</dbReference>
<keyword evidence="1" id="KW-0805">Transcription regulation</keyword>
<dbReference type="PROSITE" id="PS50977">
    <property type="entry name" value="HTH_TETR_2"/>
    <property type="match status" value="1"/>
</dbReference>
<comment type="caution">
    <text evidence="6">The sequence shown here is derived from an EMBL/GenBank/DDBJ whole genome shotgun (WGS) entry which is preliminary data.</text>
</comment>
<accession>A0ABQ1XXW3</accession>
<keyword evidence="3" id="KW-0804">Transcription</keyword>
<evidence type="ECO:0000256" key="4">
    <source>
        <dbReference type="PROSITE-ProRule" id="PRU00335"/>
    </source>
</evidence>
<sequence>MIMTKAEKTRNFIVEKTAPIFNMKGYAGTSLNDITAATGLTKGSIYGNFANKDEVALAAFDYNLKTVSSRIDAEMDKQASIKEKLLVYIMIYQNFLSGTVTEGGCPILNTAIDADDTHPALRARAVKAVMGWKNKIIKLIETGIANKEISADHNPEQVALTVIAIIEGGIMISRLTAKPSHWDLIMDSLKKYVNSLS</sequence>
<reference evidence="7" key="1">
    <citation type="journal article" date="2019" name="Int. J. Syst. Evol. Microbiol.">
        <title>The Global Catalogue of Microorganisms (GCM) 10K type strain sequencing project: providing services to taxonomists for standard genome sequencing and annotation.</title>
        <authorList>
            <consortium name="The Broad Institute Genomics Platform"/>
            <consortium name="The Broad Institute Genome Sequencing Center for Infectious Disease"/>
            <person name="Wu L."/>
            <person name="Ma J."/>
        </authorList>
    </citation>
    <scope>NUCLEOTIDE SEQUENCE [LARGE SCALE GENOMIC DNA]</scope>
    <source>
        <strain evidence="7">CGMCC 1.15287</strain>
    </source>
</reference>
<dbReference type="Pfam" id="PF00440">
    <property type="entry name" value="TetR_N"/>
    <property type="match status" value="1"/>
</dbReference>
<evidence type="ECO:0000313" key="7">
    <source>
        <dbReference type="Proteomes" id="UP000642938"/>
    </source>
</evidence>
<evidence type="ECO:0000256" key="2">
    <source>
        <dbReference type="ARBA" id="ARBA00023125"/>
    </source>
</evidence>
<dbReference type="Pfam" id="PF16925">
    <property type="entry name" value="TetR_C_13"/>
    <property type="match status" value="1"/>
</dbReference>
<organism evidence="6 7">
    <name type="scientific">Pedobacter zeae</name>
    <dbReference type="NCBI Taxonomy" id="1737356"/>
    <lineage>
        <taxon>Bacteria</taxon>
        <taxon>Pseudomonadati</taxon>
        <taxon>Bacteroidota</taxon>
        <taxon>Sphingobacteriia</taxon>
        <taxon>Sphingobacteriales</taxon>
        <taxon>Sphingobacteriaceae</taxon>
        <taxon>Pedobacter</taxon>
    </lineage>
</organism>